<gene>
    <name evidence="2" type="ORF">ACFQIC_06030</name>
</gene>
<dbReference type="RefSeq" id="WP_204708013.1">
    <property type="nucleotide sequence ID" value="NZ_JBHSZV010000013.1"/>
</dbReference>
<name>A0ABW2EJS3_9BACI</name>
<keyword evidence="1" id="KW-0472">Membrane</keyword>
<keyword evidence="1" id="KW-0812">Transmembrane</keyword>
<feature type="transmembrane region" description="Helical" evidence="1">
    <location>
        <begin position="57"/>
        <end position="78"/>
    </location>
</feature>
<feature type="transmembrane region" description="Helical" evidence="1">
    <location>
        <begin position="84"/>
        <end position="107"/>
    </location>
</feature>
<protein>
    <submittedName>
        <fullName evidence="2">DUF2512 family protein</fullName>
    </submittedName>
</protein>
<feature type="transmembrane region" description="Helical" evidence="1">
    <location>
        <begin position="5"/>
        <end position="23"/>
    </location>
</feature>
<accession>A0ABW2EJS3</accession>
<dbReference type="Proteomes" id="UP001596410">
    <property type="component" value="Unassembled WGS sequence"/>
</dbReference>
<evidence type="ECO:0000313" key="3">
    <source>
        <dbReference type="Proteomes" id="UP001596410"/>
    </source>
</evidence>
<proteinExistence type="predicted"/>
<dbReference type="EMBL" id="JBHSZV010000013">
    <property type="protein sequence ID" value="MFC7061417.1"/>
    <property type="molecule type" value="Genomic_DNA"/>
</dbReference>
<keyword evidence="1" id="KW-1133">Transmembrane helix</keyword>
<sequence>MWGLLVKLIVCPLVIILANVIFANVNYTVLYQPIIVGLILALFAHMMEVMFLKRGTLWLSTIFDFIAATLIVYLVSLLQEAKVTFLGAILTAIILMVTEIIQHLWLIRSGRTKKFPT</sequence>
<dbReference type="Pfam" id="PF10710">
    <property type="entry name" value="DUF2512"/>
    <property type="match status" value="1"/>
</dbReference>
<reference evidence="3" key="1">
    <citation type="journal article" date="2019" name="Int. J. Syst. Evol. Microbiol.">
        <title>The Global Catalogue of Microorganisms (GCM) 10K type strain sequencing project: providing services to taxonomists for standard genome sequencing and annotation.</title>
        <authorList>
            <consortium name="The Broad Institute Genomics Platform"/>
            <consortium name="The Broad Institute Genome Sequencing Center for Infectious Disease"/>
            <person name="Wu L."/>
            <person name="Ma J."/>
        </authorList>
    </citation>
    <scope>NUCLEOTIDE SEQUENCE [LARGE SCALE GENOMIC DNA]</scope>
    <source>
        <strain evidence="3">CGMCC 4.1621</strain>
    </source>
</reference>
<comment type="caution">
    <text evidence="2">The sequence shown here is derived from an EMBL/GenBank/DDBJ whole genome shotgun (WGS) entry which is preliminary data.</text>
</comment>
<feature type="transmembrane region" description="Helical" evidence="1">
    <location>
        <begin position="29"/>
        <end position="45"/>
    </location>
</feature>
<evidence type="ECO:0000256" key="1">
    <source>
        <dbReference type="SAM" id="Phobius"/>
    </source>
</evidence>
<dbReference type="InterPro" id="IPR019649">
    <property type="entry name" value="DUF2512"/>
</dbReference>
<evidence type="ECO:0000313" key="2">
    <source>
        <dbReference type="EMBL" id="MFC7061417.1"/>
    </source>
</evidence>
<keyword evidence="3" id="KW-1185">Reference proteome</keyword>
<organism evidence="2 3">
    <name type="scientific">Halobacillus seohaensis</name>
    <dbReference type="NCBI Taxonomy" id="447421"/>
    <lineage>
        <taxon>Bacteria</taxon>
        <taxon>Bacillati</taxon>
        <taxon>Bacillota</taxon>
        <taxon>Bacilli</taxon>
        <taxon>Bacillales</taxon>
        <taxon>Bacillaceae</taxon>
        <taxon>Halobacillus</taxon>
    </lineage>
</organism>